<feature type="domain" description="Protein kinase" evidence="3">
    <location>
        <begin position="1"/>
        <end position="190"/>
    </location>
</feature>
<protein>
    <recommendedName>
        <fullName evidence="3">Protein kinase domain-containing protein</fullName>
    </recommendedName>
</protein>
<comment type="caution">
    <text evidence="4">The sequence shown here is derived from an EMBL/GenBank/DDBJ whole genome shotgun (WGS) entry which is preliminary data.</text>
</comment>
<dbReference type="Gene3D" id="3.30.200.20">
    <property type="entry name" value="Phosphorylase Kinase, domain 1"/>
    <property type="match status" value="1"/>
</dbReference>
<dbReference type="PANTHER" id="PTHR24055">
    <property type="entry name" value="MITOGEN-ACTIVATED PROTEIN KINASE"/>
    <property type="match status" value="1"/>
</dbReference>
<evidence type="ECO:0000256" key="1">
    <source>
        <dbReference type="ARBA" id="ARBA00022741"/>
    </source>
</evidence>
<evidence type="ECO:0000256" key="2">
    <source>
        <dbReference type="ARBA" id="ARBA00022840"/>
    </source>
</evidence>
<feature type="non-terminal residue" evidence="4">
    <location>
        <position position="190"/>
    </location>
</feature>
<dbReference type="EMBL" id="BTSY01000001">
    <property type="protein sequence ID" value="GMT11951.1"/>
    <property type="molecule type" value="Genomic_DNA"/>
</dbReference>
<gene>
    <name evidence="4" type="ORF">PFISCL1PPCAC_3248</name>
</gene>
<evidence type="ECO:0000313" key="4">
    <source>
        <dbReference type="EMBL" id="GMT11951.1"/>
    </source>
</evidence>
<proteinExistence type="predicted"/>
<reference evidence="4" key="1">
    <citation type="submission" date="2023-10" db="EMBL/GenBank/DDBJ databases">
        <title>Genome assembly of Pristionchus species.</title>
        <authorList>
            <person name="Yoshida K."/>
            <person name="Sommer R.J."/>
        </authorList>
    </citation>
    <scope>NUCLEOTIDE SEQUENCE</scope>
    <source>
        <strain evidence="4">RS5133</strain>
    </source>
</reference>
<dbReference type="PROSITE" id="PS50011">
    <property type="entry name" value="PROTEIN_KINASE_DOM"/>
    <property type="match status" value="1"/>
</dbReference>
<sequence>NQAQRCHRELQILSCINHENIVKMRFMFTPDASPEKLNAVYLVTDFAGVDLHEIIEGESSHRHSIGFSQVKRIILELLRALQYLNDAKVIHRDLKPQNMALDVRGKLTLLDFGLARVVDDDRPMTKGPGTIHYRAIETIIEADCRYDERADMWSLGAILCELITGKAIFDDTAPLHKAIQYCGPIGPNVL</sequence>
<name>A0AAV5UY43_9BILA</name>
<evidence type="ECO:0000259" key="3">
    <source>
        <dbReference type="PROSITE" id="PS50011"/>
    </source>
</evidence>
<dbReference type="GO" id="GO:0004672">
    <property type="term" value="F:protein kinase activity"/>
    <property type="evidence" value="ECO:0007669"/>
    <property type="project" value="InterPro"/>
</dbReference>
<dbReference type="SMART" id="SM00220">
    <property type="entry name" value="S_TKc"/>
    <property type="match status" value="1"/>
</dbReference>
<dbReference type="GO" id="GO:0005524">
    <property type="term" value="F:ATP binding"/>
    <property type="evidence" value="ECO:0007669"/>
    <property type="project" value="UniProtKB-KW"/>
</dbReference>
<keyword evidence="1" id="KW-0547">Nucleotide-binding</keyword>
<organism evidence="4 5">
    <name type="scientific">Pristionchus fissidentatus</name>
    <dbReference type="NCBI Taxonomy" id="1538716"/>
    <lineage>
        <taxon>Eukaryota</taxon>
        <taxon>Metazoa</taxon>
        <taxon>Ecdysozoa</taxon>
        <taxon>Nematoda</taxon>
        <taxon>Chromadorea</taxon>
        <taxon>Rhabditida</taxon>
        <taxon>Rhabditina</taxon>
        <taxon>Diplogasteromorpha</taxon>
        <taxon>Diplogasteroidea</taxon>
        <taxon>Neodiplogasteridae</taxon>
        <taxon>Pristionchus</taxon>
    </lineage>
</organism>
<dbReference type="Pfam" id="PF00069">
    <property type="entry name" value="Pkinase"/>
    <property type="match status" value="1"/>
</dbReference>
<dbReference type="InterPro" id="IPR050117">
    <property type="entry name" value="MAPK"/>
</dbReference>
<accession>A0AAV5UY43</accession>
<evidence type="ECO:0000313" key="5">
    <source>
        <dbReference type="Proteomes" id="UP001432322"/>
    </source>
</evidence>
<dbReference type="Proteomes" id="UP001432322">
    <property type="component" value="Unassembled WGS sequence"/>
</dbReference>
<dbReference type="SUPFAM" id="SSF56112">
    <property type="entry name" value="Protein kinase-like (PK-like)"/>
    <property type="match status" value="1"/>
</dbReference>
<keyword evidence="5" id="KW-1185">Reference proteome</keyword>
<feature type="non-terminal residue" evidence="4">
    <location>
        <position position="1"/>
    </location>
</feature>
<dbReference type="AlphaFoldDB" id="A0AAV5UY43"/>
<dbReference type="InterPro" id="IPR000719">
    <property type="entry name" value="Prot_kinase_dom"/>
</dbReference>
<dbReference type="InterPro" id="IPR011009">
    <property type="entry name" value="Kinase-like_dom_sf"/>
</dbReference>
<dbReference type="Gene3D" id="1.10.510.10">
    <property type="entry name" value="Transferase(Phosphotransferase) domain 1"/>
    <property type="match status" value="1"/>
</dbReference>
<keyword evidence="2" id="KW-0067">ATP-binding</keyword>